<protein>
    <recommendedName>
        <fullName evidence="3">Transposase IS200-like domain-containing protein</fullName>
    </recommendedName>
</protein>
<dbReference type="EMBL" id="BPUB01000002">
    <property type="protein sequence ID" value="GJG59698.1"/>
    <property type="molecule type" value="Genomic_DNA"/>
</dbReference>
<evidence type="ECO:0000313" key="2">
    <source>
        <dbReference type="Proteomes" id="UP000825483"/>
    </source>
</evidence>
<sequence>MNQEQLQRRIELAGPKKQSMARRKQDHDYQSRRMYMITMTTEGRQPLLGTVVGDPRQPFGNEEVPRTVPSPLGQAITACWYEIEKRNDDISVVAFQLMPDHFHGILFVKEHIDKHLGTILNGFKTGCRKAFRTLCPVEYAVALRRQTQRRGRHDDDHGILFAPGYNDKILLRAGQLDNWKRYLADNPRRLLVKRQHPEFFRVQRAMAWKGMTFSAIGNLFLLRKPFLVQVQCSRRLTEEQIKEKTDAALKLCQQGAVLVSPSISPGEKAIMRAAFEKGYPEIIIKDNGFAPLTKPSGAGFDACASGQMLFLGPTYHSNEHKAITRSQCLNLNDIAEKLCQ</sequence>
<comment type="caution">
    <text evidence="1">The sequence shown here is derived from an EMBL/GenBank/DDBJ whole genome shotgun (WGS) entry which is preliminary data.</text>
</comment>
<keyword evidence="2" id="KW-1185">Reference proteome</keyword>
<reference evidence="1" key="1">
    <citation type="journal article" date="2022" name="Int. J. Syst. Evol. Microbiol.">
        <title>Prevotella lacticifex sp. nov., isolated from the rumen of cows.</title>
        <authorList>
            <person name="Shinkai T."/>
            <person name="Ikeyama N."/>
            <person name="Kumagai M."/>
            <person name="Ohmori H."/>
            <person name="Sakamoto M."/>
            <person name="Ohkuma M."/>
            <person name="Mitsumori M."/>
        </authorList>
    </citation>
    <scope>NUCLEOTIDE SEQUENCE</scope>
    <source>
        <strain evidence="1">R5076</strain>
    </source>
</reference>
<dbReference type="GeneID" id="72466258"/>
<organism evidence="1 2">
    <name type="scientific">Prevotella lacticifex</name>
    <dbReference type="NCBI Taxonomy" id="2854755"/>
    <lineage>
        <taxon>Bacteria</taxon>
        <taxon>Pseudomonadati</taxon>
        <taxon>Bacteroidota</taxon>
        <taxon>Bacteroidia</taxon>
        <taxon>Bacteroidales</taxon>
        <taxon>Prevotellaceae</taxon>
        <taxon>Prevotella</taxon>
    </lineage>
</organism>
<evidence type="ECO:0000313" key="1">
    <source>
        <dbReference type="EMBL" id="GJG59698.1"/>
    </source>
</evidence>
<evidence type="ECO:0008006" key="3">
    <source>
        <dbReference type="Google" id="ProtNLM"/>
    </source>
</evidence>
<accession>A0A9R1CBS2</accession>
<dbReference type="GO" id="GO:0003677">
    <property type="term" value="F:DNA binding"/>
    <property type="evidence" value="ECO:0007669"/>
    <property type="project" value="InterPro"/>
</dbReference>
<dbReference type="RefSeq" id="WP_223928628.1">
    <property type="nucleotide sequence ID" value="NZ_BPTU01000002.1"/>
</dbReference>
<dbReference type="AlphaFoldDB" id="A0A9R1CBS2"/>
<dbReference type="SUPFAM" id="SSF143422">
    <property type="entry name" value="Transposase IS200-like"/>
    <property type="match status" value="1"/>
</dbReference>
<gene>
    <name evidence="1" type="ORF">PRLR5076_25490</name>
</gene>
<dbReference type="GO" id="GO:0006313">
    <property type="term" value="P:DNA transposition"/>
    <property type="evidence" value="ECO:0007669"/>
    <property type="project" value="InterPro"/>
</dbReference>
<dbReference type="InterPro" id="IPR036515">
    <property type="entry name" value="Transposase_17_sf"/>
</dbReference>
<name>A0A9R1CBS2_9BACT</name>
<dbReference type="GO" id="GO:0004803">
    <property type="term" value="F:transposase activity"/>
    <property type="evidence" value="ECO:0007669"/>
    <property type="project" value="InterPro"/>
</dbReference>
<dbReference type="Gene3D" id="3.30.70.1290">
    <property type="entry name" value="Transposase IS200-like"/>
    <property type="match status" value="1"/>
</dbReference>
<dbReference type="Proteomes" id="UP000825483">
    <property type="component" value="Unassembled WGS sequence"/>
</dbReference>
<proteinExistence type="predicted"/>